<dbReference type="RefSeq" id="WP_015961230.1">
    <property type="nucleotide sequence ID" value="NC_008639.1"/>
</dbReference>
<gene>
    <name evidence="2" type="ordered locus">Cpha266_2719</name>
</gene>
<evidence type="ECO:0000313" key="2">
    <source>
        <dbReference type="EMBL" id="ABL66703.1"/>
    </source>
</evidence>
<feature type="region of interest" description="Disordered" evidence="1">
    <location>
        <begin position="76"/>
        <end position="114"/>
    </location>
</feature>
<dbReference type="AlphaFoldDB" id="A1BJX6"/>
<organism evidence="2 3">
    <name type="scientific">Chlorobium phaeobacteroides (strain DSM 266 / SMG 266 / 2430)</name>
    <dbReference type="NCBI Taxonomy" id="290317"/>
    <lineage>
        <taxon>Bacteria</taxon>
        <taxon>Pseudomonadati</taxon>
        <taxon>Chlorobiota</taxon>
        <taxon>Chlorobiia</taxon>
        <taxon>Chlorobiales</taxon>
        <taxon>Chlorobiaceae</taxon>
        <taxon>Chlorobium/Pelodictyon group</taxon>
        <taxon>Chlorobium</taxon>
    </lineage>
</organism>
<dbReference type="HOGENOM" id="CLU_1438731_0_0_10"/>
<evidence type="ECO:0000256" key="1">
    <source>
        <dbReference type="SAM" id="MobiDB-lite"/>
    </source>
</evidence>
<protein>
    <submittedName>
        <fullName evidence="2">Uncharacterized protein</fullName>
    </submittedName>
</protein>
<evidence type="ECO:0000313" key="3">
    <source>
        <dbReference type="Proteomes" id="UP000008701"/>
    </source>
</evidence>
<reference evidence="2 3" key="1">
    <citation type="submission" date="2006-12" db="EMBL/GenBank/DDBJ databases">
        <title>Complete sequence of Chlorobium phaeobacteroides DSM 266.</title>
        <authorList>
            <consortium name="US DOE Joint Genome Institute"/>
            <person name="Copeland A."/>
            <person name="Lucas S."/>
            <person name="Lapidus A."/>
            <person name="Barry K."/>
            <person name="Detter J.C."/>
            <person name="Glavina del Rio T."/>
            <person name="Hammon N."/>
            <person name="Israni S."/>
            <person name="Pitluck S."/>
            <person name="Goltsman E."/>
            <person name="Schmutz J."/>
            <person name="Larimer F."/>
            <person name="Land M."/>
            <person name="Hauser L."/>
            <person name="Mikhailova N."/>
            <person name="Li T."/>
            <person name="Overmann J."/>
            <person name="Bryant D.A."/>
            <person name="Richardson P."/>
        </authorList>
    </citation>
    <scope>NUCLEOTIDE SEQUENCE [LARGE SCALE GENOMIC DNA]</scope>
    <source>
        <strain evidence="2 3">DSM 266</strain>
    </source>
</reference>
<sequence>MIAVEEHKRPISGRVIRFVPLRPRRSVRRGGSADYRSDREERPYFCVPPDQVQNSSLPLPIPGAGSQGMMSAVLSDGKPGTTARHGSQRQPAQVGFPRVFPGMPGNRNDPETGKKISTERLTDLSGLSRLQAGQATWFDEPPASGGKRQHQAHCSGCYIVHRKRSQDGMIPMLRSGSFGIWEARRSKR</sequence>
<dbReference type="EMBL" id="CP000492">
    <property type="protein sequence ID" value="ABL66703.1"/>
    <property type="molecule type" value="Genomic_DNA"/>
</dbReference>
<proteinExistence type="predicted"/>
<accession>A1BJX6</accession>
<dbReference type="KEGG" id="cph:Cpha266_2719"/>
<keyword evidence="3" id="KW-1185">Reference proteome</keyword>
<name>A1BJX6_CHLPD</name>
<dbReference type="Proteomes" id="UP000008701">
    <property type="component" value="Chromosome"/>
</dbReference>
<dbReference type="STRING" id="290317.Cpha266_2719"/>